<gene>
    <name evidence="2" type="ORF">SAMN04488528_101634</name>
</gene>
<dbReference type="PANTHER" id="PTHR43233:SF1">
    <property type="entry name" value="FAMILY N-ACETYLTRANSFERASE, PUTATIVE (AFU_ORTHOLOGUE AFUA_6G03350)-RELATED"/>
    <property type="match status" value="1"/>
</dbReference>
<dbReference type="EMBL" id="FOKI01000016">
    <property type="protein sequence ID" value="SFB18477.1"/>
    <property type="molecule type" value="Genomic_DNA"/>
</dbReference>
<dbReference type="AlphaFoldDB" id="A0A1I0YZK2"/>
<dbReference type="PROSITE" id="PS51186">
    <property type="entry name" value="GNAT"/>
    <property type="match status" value="1"/>
</dbReference>
<reference evidence="2 3" key="1">
    <citation type="submission" date="2016-10" db="EMBL/GenBank/DDBJ databases">
        <authorList>
            <person name="de Groot N.N."/>
        </authorList>
    </citation>
    <scope>NUCLEOTIDE SEQUENCE [LARGE SCALE GENOMIC DNA]</scope>
    <source>
        <strain evidence="2 3">DSM 12271</strain>
    </source>
</reference>
<dbReference type="OrthoDB" id="9775804at2"/>
<keyword evidence="2" id="KW-0808">Transferase</keyword>
<feature type="domain" description="N-acetyltransferase" evidence="1">
    <location>
        <begin position="3"/>
        <end position="140"/>
    </location>
</feature>
<evidence type="ECO:0000313" key="3">
    <source>
        <dbReference type="Proteomes" id="UP000198619"/>
    </source>
</evidence>
<name>A0A1I0YZK2_9CLOT</name>
<dbReference type="PANTHER" id="PTHR43233">
    <property type="entry name" value="FAMILY N-ACETYLTRANSFERASE, PUTATIVE (AFU_ORTHOLOGUE AFUA_6G03350)-RELATED"/>
    <property type="match status" value="1"/>
</dbReference>
<protein>
    <submittedName>
        <fullName evidence="2">Acetyltransferase (GNAT) domain-containing protein</fullName>
    </submittedName>
</protein>
<dbReference type="Pfam" id="PF00583">
    <property type="entry name" value="Acetyltransf_1"/>
    <property type="match status" value="1"/>
</dbReference>
<dbReference type="InterPro" id="IPR016181">
    <property type="entry name" value="Acyl_CoA_acyltransferase"/>
</dbReference>
<dbReference type="CDD" id="cd04301">
    <property type="entry name" value="NAT_SF"/>
    <property type="match status" value="1"/>
</dbReference>
<sequence>MDIIYKEIRESYNKEELRLLYHDTAWINYGNDIDKTKRSIEKSLCTIGAFCNDKLVGIIRVIGDDERIIYIQELVVLRQYKRKGIGKTLIKLIRDKYKHITDIVLITDNTDNNPETNGFYKTLGFKEASEYGTICYMKCE</sequence>
<dbReference type="RefSeq" id="WP_090041429.1">
    <property type="nucleotide sequence ID" value="NZ_FOKI01000016.1"/>
</dbReference>
<dbReference type="STRING" id="84698.SAMN04488528_101634"/>
<dbReference type="InterPro" id="IPR053144">
    <property type="entry name" value="Acetyltransferase_Butenolide"/>
</dbReference>
<proteinExistence type="predicted"/>
<keyword evidence="3" id="KW-1185">Reference proteome</keyword>
<evidence type="ECO:0000259" key="1">
    <source>
        <dbReference type="PROSITE" id="PS51186"/>
    </source>
</evidence>
<dbReference type="Proteomes" id="UP000198619">
    <property type="component" value="Unassembled WGS sequence"/>
</dbReference>
<dbReference type="SUPFAM" id="SSF55729">
    <property type="entry name" value="Acyl-CoA N-acyltransferases (Nat)"/>
    <property type="match status" value="1"/>
</dbReference>
<dbReference type="Gene3D" id="3.40.630.30">
    <property type="match status" value="1"/>
</dbReference>
<dbReference type="GO" id="GO:0016747">
    <property type="term" value="F:acyltransferase activity, transferring groups other than amino-acyl groups"/>
    <property type="evidence" value="ECO:0007669"/>
    <property type="project" value="InterPro"/>
</dbReference>
<organism evidence="2 3">
    <name type="scientific">Clostridium frigidicarnis</name>
    <dbReference type="NCBI Taxonomy" id="84698"/>
    <lineage>
        <taxon>Bacteria</taxon>
        <taxon>Bacillati</taxon>
        <taxon>Bacillota</taxon>
        <taxon>Clostridia</taxon>
        <taxon>Eubacteriales</taxon>
        <taxon>Clostridiaceae</taxon>
        <taxon>Clostridium</taxon>
    </lineage>
</organism>
<accession>A0A1I0YZK2</accession>
<dbReference type="InterPro" id="IPR000182">
    <property type="entry name" value="GNAT_dom"/>
</dbReference>
<evidence type="ECO:0000313" key="2">
    <source>
        <dbReference type="EMBL" id="SFB18477.1"/>
    </source>
</evidence>